<proteinExistence type="predicted"/>
<evidence type="ECO:0000313" key="1">
    <source>
        <dbReference type="EMBL" id="MFC3638516.1"/>
    </source>
</evidence>
<gene>
    <name evidence="1" type="ORF">ACFONL_14275</name>
</gene>
<reference evidence="2" key="1">
    <citation type="journal article" date="2019" name="Int. J. Syst. Evol. Microbiol.">
        <title>The Global Catalogue of Microorganisms (GCM) 10K type strain sequencing project: providing services to taxonomists for standard genome sequencing and annotation.</title>
        <authorList>
            <consortium name="The Broad Institute Genomics Platform"/>
            <consortium name="The Broad Institute Genome Sequencing Center for Infectious Disease"/>
            <person name="Wu L."/>
            <person name="Ma J."/>
        </authorList>
    </citation>
    <scope>NUCLEOTIDE SEQUENCE [LARGE SCALE GENOMIC DNA]</scope>
    <source>
        <strain evidence="2">KCTC 42282</strain>
    </source>
</reference>
<comment type="caution">
    <text evidence="1">The sequence shown here is derived from an EMBL/GenBank/DDBJ whole genome shotgun (WGS) entry which is preliminary data.</text>
</comment>
<organism evidence="1 2">
    <name type="scientific">Camelimonas fluminis</name>
    <dbReference type="NCBI Taxonomy" id="1576911"/>
    <lineage>
        <taxon>Bacteria</taxon>
        <taxon>Pseudomonadati</taxon>
        <taxon>Pseudomonadota</taxon>
        <taxon>Alphaproteobacteria</taxon>
        <taxon>Hyphomicrobiales</taxon>
        <taxon>Chelatococcaceae</taxon>
        <taxon>Camelimonas</taxon>
    </lineage>
</organism>
<name>A0ABV7UJ30_9HYPH</name>
<evidence type="ECO:0000313" key="2">
    <source>
        <dbReference type="Proteomes" id="UP001595704"/>
    </source>
</evidence>
<dbReference type="EMBL" id="JBHRYC010000075">
    <property type="protein sequence ID" value="MFC3638516.1"/>
    <property type="molecule type" value="Genomic_DNA"/>
</dbReference>
<keyword evidence="2" id="KW-1185">Reference proteome</keyword>
<sequence length="97" mass="11230">MQKVRWRVTGQLQVRRSRPARQPLGVIRTEVHELRSVEKAPTIAEREKKIGWSDRAVVAVDAPTHRESKTISNLAPRARRVCEACQDRDRSDRYGKQ</sequence>
<dbReference type="Proteomes" id="UP001595704">
    <property type="component" value="Unassembled WGS sequence"/>
</dbReference>
<protein>
    <submittedName>
        <fullName evidence="1">Uncharacterized protein</fullName>
    </submittedName>
</protein>
<accession>A0ABV7UJ30</accession>